<gene>
    <name evidence="1" type="ORF">KUF71_003529</name>
</gene>
<keyword evidence="2" id="KW-1185">Reference proteome</keyword>
<reference evidence="1" key="2">
    <citation type="journal article" date="2023" name="BMC Genomics">
        <title>Pest status, molecular evolution, and epigenetic factors derived from the genome assembly of Frankliniella fusca, a thysanopteran phytovirus vector.</title>
        <authorList>
            <person name="Catto M.A."/>
            <person name="Labadie P.E."/>
            <person name="Jacobson A.L."/>
            <person name="Kennedy G.G."/>
            <person name="Srinivasan R."/>
            <person name="Hunt B.G."/>
        </authorList>
    </citation>
    <scope>NUCLEOTIDE SEQUENCE</scope>
    <source>
        <strain evidence="1">PL_HMW_Pooled</strain>
    </source>
</reference>
<dbReference type="AlphaFoldDB" id="A0AAE1HX64"/>
<comment type="caution">
    <text evidence="1">The sequence shown here is derived from an EMBL/GenBank/DDBJ whole genome shotgun (WGS) entry which is preliminary data.</text>
</comment>
<organism evidence="1 2">
    <name type="scientific">Frankliniella fusca</name>
    <dbReference type="NCBI Taxonomy" id="407009"/>
    <lineage>
        <taxon>Eukaryota</taxon>
        <taxon>Metazoa</taxon>
        <taxon>Ecdysozoa</taxon>
        <taxon>Arthropoda</taxon>
        <taxon>Hexapoda</taxon>
        <taxon>Insecta</taxon>
        <taxon>Pterygota</taxon>
        <taxon>Neoptera</taxon>
        <taxon>Paraneoptera</taxon>
        <taxon>Thysanoptera</taxon>
        <taxon>Terebrantia</taxon>
        <taxon>Thripoidea</taxon>
        <taxon>Thripidae</taxon>
        <taxon>Frankliniella</taxon>
    </lineage>
</organism>
<protein>
    <submittedName>
        <fullName evidence="1">Uncharacterized protein</fullName>
    </submittedName>
</protein>
<proteinExistence type="predicted"/>
<dbReference type="Proteomes" id="UP001219518">
    <property type="component" value="Unassembled WGS sequence"/>
</dbReference>
<evidence type="ECO:0000313" key="1">
    <source>
        <dbReference type="EMBL" id="KAK3929522.1"/>
    </source>
</evidence>
<sequence>NFLIFTKHKKKLKHYQGAAARWTPAKICLNHFFRLHKFSPYYILKNFTSQEPTFLL</sequence>
<dbReference type="EMBL" id="JAHWGI010001401">
    <property type="protein sequence ID" value="KAK3929522.1"/>
    <property type="molecule type" value="Genomic_DNA"/>
</dbReference>
<accession>A0AAE1HX64</accession>
<feature type="non-terminal residue" evidence="1">
    <location>
        <position position="1"/>
    </location>
</feature>
<name>A0AAE1HX64_9NEOP</name>
<reference evidence="1" key="1">
    <citation type="submission" date="2021-07" db="EMBL/GenBank/DDBJ databases">
        <authorList>
            <person name="Catto M.A."/>
            <person name="Jacobson A."/>
            <person name="Kennedy G."/>
            <person name="Labadie P."/>
            <person name="Hunt B.G."/>
            <person name="Srinivasan R."/>
        </authorList>
    </citation>
    <scope>NUCLEOTIDE SEQUENCE</scope>
    <source>
        <strain evidence="1">PL_HMW_Pooled</strain>
        <tissue evidence="1">Head</tissue>
    </source>
</reference>
<evidence type="ECO:0000313" key="2">
    <source>
        <dbReference type="Proteomes" id="UP001219518"/>
    </source>
</evidence>